<evidence type="ECO:0008006" key="5">
    <source>
        <dbReference type="Google" id="ProtNLM"/>
    </source>
</evidence>
<feature type="compositionally biased region" description="Basic residues" evidence="1">
    <location>
        <begin position="176"/>
        <end position="191"/>
    </location>
</feature>
<sequence length="211" mass="23420">MTRFDFLAFFSLLLWSSVEGLSCWKCISERDDPDKEPDFNYKCDTDLTGFADDCGPDAACVAREDWDEYTGKLVQTEMYCVNNEAGPASTALPTGCLTYKYGQGRKTTLIKSCLCNHADDCNRAGLAKLHKILPTVDSDGRKIDAKNGSSSSSVPTGRVLGGGKREATSSSSSNKKSTKKRRKRKHKRKNKFRDAYISTQTRVSIPVHKKI</sequence>
<feature type="chain" id="PRO_5008904110" description="Protein sleepless" evidence="2">
    <location>
        <begin position="21"/>
        <end position="211"/>
    </location>
</feature>
<reference evidence="3 4" key="1">
    <citation type="journal article" date="2016" name="Genome Biol. Evol.">
        <title>Gene Family Evolution Reflects Adaptation to Soil Environmental Stressors in the Genome of the Collembolan Orchesella cincta.</title>
        <authorList>
            <person name="Faddeeva-Vakhrusheva A."/>
            <person name="Derks M.F."/>
            <person name="Anvar S.Y."/>
            <person name="Agamennone V."/>
            <person name="Suring W."/>
            <person name="Smit S."/>
            <person name="van Straalen N.M."/>
            <person name="Roelofs D."/>
        </authorList>
    </citation>
    <scope>NUCLEOTIDE SEQUENCE [LARGE SCALE GENOMIC DNA]</scope>
    <source>
        <tissue evidence="3">Mixed pool</tissue>
    </source>
</reference>
<dbReference type="AlphaFoldDB" id="A0A1D2MIV8"/>
<evidence type="ECO:0000313" key="4">
    <source>
        <dbReference type="Proteomes" id="UP000094527"/>
    </source>
</evidence>
<feature type="signal peptide" evidence="2">
    <location>
        <begin position="1"/>
        <end position="20"/>
    </location>
</feature>
<organism evidence="3 4">
    <name type="scientific">Orchesella cincta</name>
    <name type="common">Springtail</name>
    <name type="synonym">Podura cincta</name>
    <dbReference type="NCBI Taxonomy" id="48709"/>
    <lineage>
        <taxon>Eukaryota</taxon>
        <taxon>Metazoa</taxon>
        <taxon>Ecdysozoa</taxon>
        <taxon>Arthropoda</taxon>
        <taxon>Hexapoda</taxon>
        <taxon>Collembola</taxon>
        <taxon>Entomobryomorpha</taxon>
        <taxon>Entomobryoidea</taxon>
        <taxon>Orchesellidae</taxon>
        <taxon>Orchesellinae</taxon>
        <taxon>Orchesella</taxon>
    </lineage>
</organism>
<gene>
    <name evidence="3" type="ORF">Ocin01_13774</name>
</gene>
<evidence type="ECO:0000256" key="2">
    <source>
        <dbReference type="SAM" id="SignalP"/>
    </source>
</evidence>
<feature type="region of interest" description="Disordered" evidence="1">
    <location>
        <begin position="138"/>
        <end position="211"/>
    </location>
</feature>
<proteinExistence type="predicted"/>
<evidence type="ECO:0000256" key="1">
    <source>
        <dbReference type="SAM" id="MobiDB-lite"/>
    </source>
</evidence>
<dbReference type="EMBL" id="LJIJ01001120">
    <property type="protein sequence ID" value="ODM92903.1"/>
    <property type="molecule type" value="Genomic_DNA"/>
</dbReference>
<comment type="caution">
    <text evidence="3">The sequence shown here is derived from an EMBL/GenBank/DDBJ whole genome shotgun (WGS) entry which is preliminary data.</text>
</comment>
<keyword evidence="4" id="KW-1185">Reference proteome</keyword>
<name>A0A1D2MIV8_ORCCI</name>
<accession>A0A1D2MIV8</accession>
<evidence type="ECO:0000313" key="3">
    <source>
        <dbReference type="EMBL" id="ODM92903.1"/>
    </source>
</evidence>
<dbReference type="Proteomes" id="UP000094527">
    <property type="component" value="Unassembled WGS sequence"/>
</dbReference>
<keyword evidence="2" id="KW-0732">Signal</keyword>
<protein>
    <recommendedName>
        <fullName evidence="5">Protein sleepless</fullName>
    </recommendedName>
</protein>